<dbReference type="GO" id="GO:0005737">
    <property type="term" value="C:cytoplasm"/>
    <property type="evidence" value="ECO:0007669"/>
    <property type="project" value="TreeGrafter"/>
</dbReference>
<feature type="compositionally biased region" description="Basic and acidic residues" evidence="1">
    <location>
        <begin position="252"/>
        <end position="262"/>
    </location>
</feature>
<gene>
    <name evidence="2" type="ORF">WA026_010867</name>
</gene>
<dbReference type="GO" id="GO:0043161">
    <property type="term" value="P:proteasome-mediated ubiquitin-dependent protein catabolic process"/>
    <property type="evidence" value="ECO:0007669"/>
    <property type="project" value="TreeGrafter"/>
</dbReference>
<feature type="region of interest" description="Disordered" evidence="1">
    <location>
        <begin position="460"/>
        <end position="479"/>
    </location>
</feature>
<organism evidence="2 3">
    <name type="scientific">Henosepilachna vigintioctopunctata</name>
    <dbReference type="NCBI Taxonomy" id="420089"/>
    <lineage>
        <taxon>Eukaryota</taxon>
        <taxon>Metazoa</taxon>
        <taxon>Ecdysozoa</taxon>
        <taxon>Arthropoda</taxon>
        <taxon>Hexapoda</taxon>
        <taxon>Insecta</taxon>
        <taxon>Pterygota</taxon>
        <taxon>Neoptera</taxon>
        <taxon>Endopterygota</taxon>
        <taxon>Coleoptera</taxon>
        <taxon>Polyphaga</taxon>
        <taxon>Cucujiformia</taxon>
        <taxon>Coccinelloidea</taxon>
        <taxon>Coccinellidae</taxon>
        <taxon>Epilachninae</taxon>
        <taxon>Epilachnini</taxon>
        <taxon>Henosepilachna</taxon>
    </lineage>
</organism>
<evidence type="ECO:0000313" key="3">
    <source>
        <dbReference type="Proteomes" id="UP001431783"/>
    </source>
</evidence>
<sequence>MGNPIPLWLLRDLKCRHCGNFLSCGPVYVTPDCGLLCGRCKALAKPNFRNYLYEELANIFRFPCENWENHCPEEGPWNTLKEHEINYLLYLEVPEKCLNLVCCKNCGKYLSCQPVHINVAGSNICHRCYLSNGIPPHTLRNLAYEKIANIFRFPCIFRAKGCPMKFKFGRDSWEHEVLCHYKDVQIASTPPVSNVKDQRISDVDNSGYRLSYEGGSAILRRNSFHNERPAFELPRVASILNDQAIAEEIRRSQLKMREEQSSRHSGNRKLPARNSRQDESPTPEAKESIDYNQERDKTPDKEKGIVSTHSGHVYATLTRTSVLFAPPQMQPNTDPSNGLKVTRELQDKLKRNASNASQGENYREKMKNAGAKDVMTPLRDPEGNNDSGSDVAYSADDSSYHSLDFPALNKTPFRNLDRSSSEFSPVVKEYVQYNPQNNVQRNESITIGNADLIAELKMRNEQRRKNRQQNESSIGIEVH</sequence>
<reference evidence="2 3" key="1">
    <citation type="submission" date="2023-03" db="EMBL/GenBank/DDBJ databases">
        <title>Genome insight into feeding habits of ladybird beetles.</title>
        <authorList>
            <person name="Li H.-S."/>
            <person name="Huang Y.-H."/>
            <person name="Pang H."/>
        </authorList>
    </citation>
    <scope>NUCLEOTIDE SEQUENCE [LARGE SCALE GENOMIC DNA]</scope>
    <source>
        <strain evidence="2">SYSU_2023b</strain>
        <tissue evidence="2">Whole body</tissue>
    </source>
</reference>
<accession>A0AAW1US73</accession>
<evidence type="ECO:0000256" key="1">
    <source>
        <dbReference type="SAM" id="MobiDB-lite"/>
    </source>
</evidence>
<feature type="region of interest" description="Disordered" evidence="1">
    <location>
        <begin position="351"/>
        <end position="387"/>
    </location>
</feature>
<protein>
    <recommendedName>
        <fullName evidence="4">C2H2-type domain-containing protein</fullName>
    </recommendedName>
</protein>
<dbReference type="GO" id="GO:0061630">
    <property type="term" value="F:ubiquitin protein ligase activity"/>
    <property type="evidence" value="ECO:0007669"/>
    <property type="project" value="TreeGrafter"/>
</dbReference>
<feature type="region of interest" description="Disordered" evidence="1">
    <location>
        <begin position="252"/>
        <end position="310"/>
    </location>
</feature>
<evidence type="ECO:0008006" key="4">
    <source>
        <dbReference type="Google" id="ProtNLM"/>
    </source>
</evidence>
<comment type="caution">
    <text evidence="2">The sequence shown here is derived from an EMBL/GenBank/DDBJ whole genome shotgun (WGS) entry which is preliminary data.</text>
</comment>
<evidence type="ECO:0000313" key="2">
    <source>
        <dbReference type="EMBL" id="KAK9885370.1"/>
    </source>
</evidence>
<dbReference type="PANTHER" id="PTHR45877">
    <property type="entry name" value="E3 UBIQUITIN-PROTEIN LIGASE SIAH2"/>
    <property type="match status" value="1"/>
</dbReference>
<dbReference type="InterPro" id="IPR004162">
    <property type="entry name" value="SINA-like_animal"/>
</dbReference>
<proteinExistence type="predicted"/>
<feature type="compositionally biased region" description="Basic and acidic residues" evidence="1">
    <location>
        <begin position="275"/>
        <end position="304"/>
    </location>
</feature>
<dbReference type="EMBL" id="JARQZJ010000095">
    <property type="protein sequence ID" value="KAK9885370.1"/>
    <property type="molecule type" value="Genomic_DNA"/>
</dbReference>
<dbReference type="Proteomes" id="UP001431783">
    <property type="component" value="Unassembled WGS sequence"/>
</dbReference>
<dbReference type="AlphaFoldDB" id="A0AAW1US73"/>
<name>A0AAW1US73_9CUCU</name>
<dbReference type="GO" id="GO:0031624">
    <property type="term" value="F:ubiquitin conjugating enzyme binding"/>
    <property type="evidence" value="ECO:0007669"/>
    <property type="project" value="TreeGrafter"/>
</dbReference>
<dbReference type="PANTHER" id="PTHR45877:SF2">
    <property type="entry name" value="E3 UBIQUITIN-PROTEIN LIGASE SINA-RELATED"/>
    <property type="match status" value="1"/>
</dbReference>
<keyword evidence="3" id="KW-1185">Reference proteome</keyword>